<accession>A0ABT8XCM9</accession>
<dbReference type="InterPro" id="IPR036953">
    <property type="entry name" value="GreA/GreB_C_sf"/>
</dbReference>
<evidence type="ECO:0000313" key="2">
    <source>
        <dbReference type="Proteomes" id="UP001177080"/>
    </source>
</evidence>
<protein>
    <recommendedName>
        <fullName evidence="3">Regulator of nucleoside diphosphate kinase</fullName>
    </recommendedName>
</protein>
<evidence type="ECO:0000313" key="1">
    <source>
        <dbReference type="EMBL" id="MDO6121477.1"/>
    </source>
</evidence>
<proteinExistence type="predicted"/>
<organism evidence="1 2">
    <name type="scientific">Shinella curvata</name>
    <dbReference type="NCBI Taxonomy" id="1817964"/>
    <lineage>
        <taxon>Bacteria</taxon>
        <taxon>Pseudomonadati</taxon>
        <taxon>Pseudomonadota</taxon>
        <taxon>Alphaproteobacteria</taxon>
        <taxon>Hyphomicrobiales</taxon>
        <taxon>Rhizobiaceae</taxon>
        <taxon>Shinella</taxon>
    </lineage>
</organism>
<gene>
    <name evidence="1" type="ORF">GB928_009820</name>
</gene>
<name>A0ABT8XCM9_9HYPH</name>
<dbReference type="EMBL" id="WHSC02000004">
    <property type="protein sequence ID" value="MDO6121477.1"/>
    <property type="molecule type" value="Genomic_DNA"/>
</dbReference>
<dbReference type="Gene3D" id="3.10.50.30">
    <property type="entry name" value="Transcription elongation factor, GreA/GreB, C-terminal domain"/>
    <property type="match status" value="1"/>
</dbReference>
<evidence type="ECO:0008006" key="3">
    <source>
        <dbReference type="Google" id="ProtNLM"/>
    </source>
</evidence>
<sequence>MGQNPALLTLRDGYVLEKMAADAPPLTQEWCTLLHRKLFGHRLALEGGIPADLAMIDARVTFRCASGLTDVRTLCLPGTYVPGGAFLPVTTFYGLALLGLREGQSMVFDRPEGRRDWVVLEKVLYQPLSAQPAPEERPRIRLVAGGRFGQAFHAANENGPGEGPGPSAA</sequence>
<reference evidence="1" key="1">
    <citation type="submission" date="2022-04" db="EMBL/GenBank/DDBJ databases">
        <title>Shinella lacus sp. nov., a novel member of the genus Shinella from water.</title>
        <authorList>
            <person name="Deng Y."/>
        </authorList>
    </citation>
    <scope>NUCLEOTIDE SEQUENCE</scope>
    <source>
        <strain evidence="1">JCM 31239</strain>
    </source>
</reference>
<dbReference type="Proteomes" id="UP001177080">
    <property type="component" value="Unassembled WGS sequence"/>
</dbReference>
<keyword evidence="2" id="KW-1185">Reference proteome</keyword>
<dbReference type="RefSeq" id="WP_244761399.1">
    <property type="nucleotide sequence ID" value="NZ_JALJCJ010000003.1"/>
</dbReference>
<comment type="caution">
    <text evidence="1">The sequence shown here is derived from an EMBL/GenBank/DDBJ whole genome shotgun (WGS) entry which is preliminary data.</text>
</comment>